<evidence type="ECO:0000313" key="1">
    <source>
        <dbReference type="EMBL" id="AHB79380.1"/>
    </source>
</evidence>
<protein>
    <submittedName>
        <fullName evidence="1">Uncharacterized protein</fullName>
    </submittedName>
</protein>
<dbReference type="KEGG" id="vg:18501899"/>
<keyword evidence="2" id="KW-1185">Reference proteome</keyword>
<gene>
    <name evidence="1" type="primary">60</name>
    <name evidence="1" type="ORF">JAMAL_60</name>
</gene>
<dbReference type="GeneID" id="18501899"/>
<proteinExistence type="predicted"/>
<accession>V5UPS9</accession>
<organism evidence="1 2">
    <name type="scientific">Mycobacterium phage JAMaL</name>
    <dbReference type="NCBI Taxonomy" id="1429905"/>
    <lineage>
        <taxon>Viruses</taxon>
        <taxon>Duplodnaviria</taxon>
        <taxon>Heunggongvirae</taxon>
        <taxon>Uroviricota</taxon>
        <taxon>Caudoviricetes</taxon>
        <taxon>Bclasvirinae</taxon>
        <taxon>Coopervirus</taxon>
        <taxon>Coopervirus JAMaL</taxon>
    </lineage>
</organism>
<dbReference type="EMBL" id="KF493881">
    <property type="protein sequence ID" value="AHB79380.1"/>
    <property type="molecule type" value="Genomic_DNA"/>
</dbReference>
<dbReference type="RefSeq" id="YP_009004609.1">
    <property type="nucleotide sequence ID" value="NC_023554.1"/>
</dbReference>
<reference evidence="2" key="1">
    <citation type="submission" date="2013-07" db="EMBL/GenBank/DDBJ databases">
        <authorList>
            <person name="Bailey A."/>
            <person name="Nitzahn M."/>
            <person name="Tran J."/>
            <person name="Tran L."/>
            <person name="Chow T."/>
            <person name="Vijanderan J."/>
            <person name="Reddi K."/>
            <person name="Villella W."/>
            <person name="Russell D."/>
            <person name="Jacobs-Sera D."/>
            <person name="Sanders E.R."/>
        </authorList>
    </citation>
    <scope>NUCLEOTIDE SEQUENCE [LARGE SCALE GENOMIC DNA]</scope>
</reference>
<dbReference type="OrthoDB" id="11072at10239"/>
<sequence>MNAMTTTTRKTTKKAPKGTVRTETLAQFSAALDDHAGQPVGFDVLVRKLFTARAQIKQLEDARKGVFEHVKNAYELGHRVVGGYELKVSHPAPGEPYQAVSSAEVKKQAPAAWRRAQAVVPWVSVQAPAAVAAAVPVIEAPDGSGFMAPEAAVLTHREHPAWKKIKLLKDIEQDAIAALEKLGAEFGWDGDAQVFADGWQVQLNRVQFSAEKLRELEPDVFDRLAVTKVRAVSPRVYIGKISTDEADEMDGE</sequence>
<name>V5UPS9_9CAUD</name>
<dbReference type="Proteomes" id="UP000018803">
    <property type="component" value="Genome"/>
</dbReference>
<evidence type="ECO:0000313" key="2">
    <source>
        <dbReference type="Proteomes" id="UP000018803"/>
    </source>
</evidence>